<protein>
    <submittedName>
        <fullName evidence="2">Uncharacterized protein</fullName>
    </submittedName>
</protein>
<dbReference type="GeneID" id="69030871"/>
<dbReference type="Proteomes" id="UP000002039">
    <property type="component" value="Unassembled WGS sequence"/>
</dbReference>
<name>A0ABM9YGF2_AJEDR</name>
<gene>
    <name evidence="2" type="ORF">BDCG_09456</name>
</gene>
<dbReference type="EMBL" id="EQ999987">
    <property type="protein sequence ID" value="EEQ86187.2"/>
    <property type="molecule type" value="Genomic_DNA"/>
</dbReference>
<dbReference type="RefSeq" id="XP_045273786.1">
    <property type="nucleotide sequence ID" value="XM_045425248.1"/>
</dbReference>
<feature type="region of interest" description="Disordered" evidence="1">
    <location>
        <begin position="94"/>
        <end position="116"/>
    </location>
</feature>
<reference evidence="3" key="1">
    <citation type="journal article" date="2015" name="PLoS Genet.">
        <title>The dynamic genome and transcriptome of the human fungal pathogen Blastomyces and close relative Emmonsia.</title>
        <authorList>
            <person name="Munoz J.F."/>
            <person name="Gauthier G.M."/>
            <person name="Desjardins C.A."/>
            <person name="Gallo J.E."/>
            <person name="Holder J."/>
            <person name="Sullivan T.D."/>
            <person name="Marty A.J."/>
            <person name="Carmen J.C."/>
            <person name="Chen Z."/>
            <person name="Ding L."/>
            <person name="Gujja S."/>
            <person name="Magrini V."/>
            <person name="Misas E."/>
            <person name="Mitreva M."/>
            <person name="Priest M."/>
            <person name="Saif S."/>
            <person name="Whiston E.A."/>
            <person name="Young S."/>
            <person name="Zeng Q."/>
            <person name="Goldman W.E."/>
            <person name="Mardis E.R."/>
            <person name="Taylor J.W."/>
            <person name="McEwen J.G."/>
            <person name="Clay O.K."/>
            <person name="Klein B.S."/>
            <person name="Cuomo C.A."/>
        </authorList>
    </citation>
    <scope>NUCLEOTIDE SEQUENCE [LARGE SCALE GENOMIC DNA]</scope>
    <source>
        <strain evidence="3">ER-3 / ATCC MYA-2586</strain>
    </source>
</reference>
<sequence length="116" mass="13485">MMTGNHDFQDQRQDTNLFPRKAIEIHQWFLCISSRRRRQWYKLLAGNHKKGHESTTLGLHFSLVHEYHAAGGHWHEHAFGSNDETPRHYHIDDRQELMKDADPLGNPGARLPLAGP</sequence>
<evidence type="ECO:0000313" key="2">
    <source>
        <dbReference type="EMBL" id="EEQ86187.2"/>
    </source>
</evidence>
<organism evidence="2 3">
    <name type="scientific">Ajellomyces dermatitidis (strain ER-3 / ATCC MYA-2586)</name>
    <name type="common">Blastomyces dermatitidis</name>
    <dbReference type="NCBI Taxonomy" id="559297"/>
    <lineage>
        <taxon>Eukaryota</taxon>
        <taxon>Fungi</taxon>
        <taxon>Dikarya</taxon>
        <taxon>Ascomycota</taxon>
        <taxon>Pezizomycotina</taxon>
        <taxon>Eurotiomycetes</taxon>
        <taxon>Eurotiomycetidae</taxon>
        <taxon>Onygenales</taxon>
        <taxon>Ajellomycetaceae</taxon>
        <taxon>Blastomyces</taxon>
    </lineage>
</organism>
<keyword evidence="3" id="KW-1185">Reference proteome</keyword>
<accession>A0ABM9YGF2</accession>
<evidence type="ECO:0000313" key="3">
    <source>
        <dbReference type="Proteomes" id="UP000002039"/>
    </source>
</evidence>
<evidence type="ECO:0000256" key="1">
    <source>
        <dbReference type="SAM" id="MobiDB-lite"/>
    </source>
</evidence>
<proteinExistence type="predicted"/>